<keyword evidence="1" id="KW-0812">Transmembrane</keyword>
<keyword evidence="1" id="KW-1133">Transmembrane helix</keyword>
<dbReference type="KEGG" id="llu:AKJ09_09599"/>
<reference evidence="2 3" key="1">
    <citation type="submission" date="2015-08" db="EMBL/GenBank/DDBJ databases">
        <authorList>
            <person name="Babu N.S."/>
            <person name="Beckwith C.J."/>
            <person name="Beseler K.G."/>
            <person name="Brison A."/>
            <person name="Carone J.V."/>
            <person name="Caskin T.P."/>
            <person name="Diamond M."/>
            <person name="Durham M.E."/>
            <person name="Foxe J.M."/>
            <person name="Go M."/>
            <person name="Henderson B.A."/>
            <person name="Jones I.B."/>
            <person name="McGettigan J.A."/>
            <person name="Micheletti S.J."/>
            <person name="Nasrallah M.E."/>
            <person name="Ortiz D."/>
            <person name="Piller C.R."/>
            <person name="Privatt S.R."/>
            <person name="Schneider S.L."/>
            <person name="Sharp S."/>
            <person name="Smith T.C."/>
            <person name="Stanton J.D."/>
            <person name="Ullery H.E."/>
            <person name="Wilson R.J."/>
            <person name="Serrano M.G."/>
            <person name="Buck G."/>
            <person name="Lee V."/>
            <person name="Wang Y."/>
            <person name="Carvalho R."/>
            <person name="Voegtly L."/>
            <person name="Shi R."/>
            <person name="Duckworth R."/>
            <person name="Johnson A."/>
            <person name="Loviza R."/>
            <person name="Walstead R."/>
            <person name="Shah Z."/>
            <person name="Kiflezghi M."/>
            <person name="Wade K."/>
            <person name="Ball S.L."/>
            <person name="Bradley K.W."/>
            <person name="Asai D.J."/>
            <person name="Bowman C.A."/>
            <person name="Russell D.A."/>
            <person name="Pope W.H."/>
            <person name="Jacobs-Sera D."/>
            <person name="Hendrix R.W."/>
            <person name="Hatfull G.F."/>
        </authorList>
    </citation>
    <scope>NUCLEOTIDE SEQUENCE [LARGE SCALE GENOMIC DNA]</scope>
    <source>
        <strain evidence="2 3">DSM 27648</strain>
    </source>
</reference>
<keyword evidence="1" id="KW-0472">Membrane</keyword>
<proteinExistence type="predicted"/>
<organism evidence="2 3">
    <name type="scientific">Labilithrix luteola</name>
    <dbReference type="NCBI Taxonomy" id="1391654"/>
    <lineage>
        <taxon>Bacteria</taxon>
        <taxon>Pseudomonadati</taxon>
        <taxon>Myxococcota</taxon>
        <taxon>Polyangia</taxon>
        <taxon>Polyangiales</taxon>
        <taxon>Labilitrichaceae</taxon>
        <taxon>Labilithrix</taxon>
    </lineage>
</organism>
<evidence type="ECO:0000256" key="1">
    <source>
        <dbReference type="SAM" id="Phobius"/>
    </source>
</evidence>
<evidence type="ECO:0000313" key="2">
    <source>
        <dbReference type="EMBL" id="AKV02936.1"/>
    </source>
</evidence>
<keyword evidence="3" id="KW-1185">Reference proteome</keyword>
<dbReference type="STRING" id="1391654.AKJ09_09599"/>
<name>A0A0K1QAX1_9BACT</name>
<gene>
    <name evidence="2" type="ORF">AKJ09_09599</name>
</gene>
<accession>A0A0K1QAX1</accession>
<evidence type="ECO:0000313" key="3">
    <source>
        <dbReference type="Proteomes" id="UP000064967"/>
    </source>
</evidence>
<dbReference type="EMBL" id="CP012333">
    <property type="protein sequence ID" value="AKV02936.1"/>
    <property type="molecule type" value="Genomic_DNA"/>
</dbReference>
<dbReference type="AlphaFoldDB" id="A0A0K1QAX1"/>
<feature type="transmembrane region" description="Helical" evidence="1">
    <location>
        <begin position="31"/>
        <end position="52"/>
    </location>
</feature>
<protein>
    <submittedName>
        <fullName evidence="2">Uncharacterized protein</fullName>
    </submittedName>
</protein>
<dbReference type="Proteomes" id="UP000064967">
    <property type="component" value="Chromosome"/>
</dbReference>
<sequence>MTPTEPWRYTLAVPNAPERAPSKKASRLDRLVYGVFIALTAAFVVSSIVQVASELFFTDEARPKAAGAAGPAVNPACAERIGDMIHAIDVARLEASHKSDRDTALHAYSVAKDAAWARYGELTRACESDPNGVDALAALDRFERAAERDAIRQAVELGRVRRSVDSFIR</sequence>